<evidence type="ECO:0000313" key="2">
    <source>
        <dbReference type="EMBL" id="CDH57326.1"/>
    </source>
</evidence>
<dbReference type="Pfam" id="PF05368">
    <property type="entry name" value="NmrA"/>
    <property type="match status" value="1"/>
</dbReference>
<protein>
    <recommendedName>
        <fullName evidence="1">NmrA-like domain-containing protein</fullName>
    </recommendedName>
</protein>
<evidence type="ECO:0000259" key="1">
    <source>
        <dbReference type="Pfam" id="PF05368"/>
    </source>
</evidence>
<keyword evidence="3" id="KW-1185">Reference proteome</keyword>
<sequence length="335" mass="39888">MSSEQLLTITHIDSLPGYALAFRLAEERQQLNVRMRGLCRDRHGLEELEKQGVEIMQVDYQDENKIKQAVQGSRCVFMIPEHSSNRVKEAEMLMRVCKQVKVEHMAMLSWVGMDAVRQDRERWRNLNEYHQIEEKLKQQFGEQHCCIIRSTLFNQFFYYVTPMVEDRNALCLPVKQDQRWGTVDLRDVVEAVCTLVRQNVQVGHGQKHLYRFTPTHMMDGREMARGMAEAVERSPEELKYHQIKQEEMWQHLKRIRDDDRFRERQPSGGTETRYTVPIGRYLTDRCIEVLLEFMELASHGKADIKSHDLKEILGREPQPLQEYFKKNRDQFKRFR</sequence>
<dbReference type="PANTHER" id="PTHR47129">
    <property type="entry name" value="QUINONE OXIDOREDUCTASE 2"/>
    <property type="match status" value="1"/>
</dbReference>
<name>A0A068S7S6_9FUNG</name>
<dbReference type="OrthoDB" id="10254221at2759"/>
<dbReference type="VEuPathDB" id="FungiDB:LCOR_08281.1"/>
<organism evidence="2 3">
    <name type="scientific">Lichtheimia corymbifera JMRC:FSU:9682</name>
    <dbReference type="NCBI Taxonomy" id="1263082"/>
    <lineage>
        <taxon>Eukaryota</taxon>
        <taxon>Fungi</taxon>
        <taxon>Fungi incertae sedis</taxon>
        <taxon>Mucoromycota</taxon>
        <taxon>Mucoromycotina</taxon>
        <taxon>Mucoromycetes</taxon>
        <taxon>Mucorales</taxon>
        <taxon>Lichtheimiaceae</taxon>
        <taxon>Lichtheimia</taxon>
    </lineage>
</organism>
<dbReference type="Gene3D" id="3.40.50.720">
    <property type="entry name" value="NAD(P)-binding Rossmann-like Domain"/>
    <property type="match status" value="1"/>
</dbReference>
<dbReference type="SUPFAM" id="SSF51735">
    <property type="entry name" value="NAD(P)-binding Rossmann-fold domains"/>
    <property type="match status" value="1"/>
</dbReference>
<dbReference type="Proteomes" id="UP000027586">
    <property type="component" value="Unassembled WGS sequence"/>
</dbReference>
<dbReference type="AlphaFoldDB" id="A0A068S7S6"/>
<evidence type="ECO:0000313" key="3">
    <source>
        <dbReference type="Proteomes" id="UP000027586"/>
    </source>
</evidence>
<accession>A0A068S7S6</accession>
<dbReference type="InterPro" id="IPR036291">
    <property type="entry name" value="NAD(P)-bd_dom_sf"/>
</dbReference>
<comment type="caution">
    <text evidence="2">The sequence shown here is derived from an EMBL/GenBank/DDBJ whole genome shotgun (WGS) entry which is preliminary data.</text>
</comment>
<reference evidence="2" key="1">
    <citation type="submission" date="2013-08" db="EMBL/GenBank/DDBJ databases">
        <title>Gene expansion shapes genome architecture in the human pathogen Lichtheimia corymbifera: an evolutionary genomics analysis in the ancient terrestrial Mucorales (Mucoromycotina).</title>
        <authorList>
            <person name="Schwartze V.U."/>
            <person name="Winter S."/>
            <person name="Shelest E."/>
            <person name="Marcet-Houben M."/>
            <person name="Horn F."/>
            <person name="Wehner S."/>
            <person name="Hoffmann K."/>
            <person name="Riege K."/>
            <person name="Sammeth M."/>
            <person name="Nowrousian M."/>
            <person name="Valiante V."/>
            <person name="Linde J."/>
            <person name="Jacobsen I.D."/>
            <person name="Marz M."/>
            <person name="Brakhage A.A."/>
            <person name="Gabaldon T."/>
            <person name="Bocker S."/>
            <person name="Voigt K."/>
        </authorList>
    </citation>
    <scope>NUCLEOTIDE SEQUENCE [LARGE SCALE GENOMIC DNA]</scope>
    <source>
        <strain evidence="2">FSU 9682</strain>
    </source>
</reference>
<proteinExistence type="predicted"/>
<dbReference type="InterPro" id="IPR052718">
    <property type="entry name" value="NmrA-type_oxidoreductase"/>
</dbReference>
<dbReference type="STRING" id="1263082.A0A068S7S6"/>
<gene>
    <name evidence="2" type="ORF">LCOR_08281.1</name>
</gene>
<dbReference type="InterPro" id="IPR008030">
    <property type="entry name" value="NmrA-like"/>
</dbReference>
<dbReference type="EMBL" id="CBTN010000045">
    <property type="protein sequence ID" value="CDH57326.1"/>
    <property type="molecule type" value="Genomic_DNA"/>
</dbReference>
<feature type="domain" description="NmrA-like" evidence="1">
    <location>
        <begin position="30"/>
        <end position="247"/>
    </location>
</feature>
<dbReference type="PANTHER" id="PTHR47129:SF1">
    <property type="entry name" value="NMRA-LIKE DOMAIN-CONTAINING PROTEIN"/>
    <property type="match status" value="1"/>
</dbReference>